<evidence type="ECO:0000256" key="1">
    <source>
        <dbReference type="ARBA" id="ARBA00004141"/>
    </source>
</evidence>
<dbReference type="InterPro" id="IPR035921">
    <property type="entry name" value="F/V-ATP_Csub_sf"/>
</dbReference>
<dbReference type="GO" id="GO:0045259">
    <property type="term" value="C:proton-transporting ATP synthase complex"/>
    <property type="evidence" value="ECO:0007669"/>
    <property type="project" value="InterPro"/>
</dbReference>
<evidence type="ECO:0000256" key="6">
    <source>
        <dbReference type="SAM" id="Phobius"/>
    </source>
</evidence>
<feature type="transmembrane region" description="Helical" evidence="6">
    <location>
        <begin position="44"/>
        <end position="72"/>
    </location>
</feature>
<evidence type="ECO:0000313" key="9">
    <source>
        <dbReference type="Proteomes" id="UP000278149"/>
    </source>
</evidence>
<dbReference type="Gene3D" id="1.20.120.610">
    <property type="entry name" value="lithium bound rotor ring of v- atpase"/>
    <property type="match status" value="1"/>
</dbReference>
<evidence type="ECO:0000313" key="8">
    <source>
        <dbReference type="EMBL" id="RSN69693.1"/>
    </source>
</evidence>
<dbReference type="InterPro" id="IPR002379">
    <property type="entry name" value="ATPase_proteolipid_c-like_dom"/>
</dbReference>
<dbReference type="CDD" id="cd18120">
    <property type="entry name" value="ATP-synt_Vo_Ao_c"/>
    <property type="match status" value="1"/>
</dbReference>
<dbReference type="RefSeq" id="WP_125741337.1">
    <property type="nucleotide sequence ID" value="NZ_RCOR01000018.1"/>
</dbReference>
<evidence type="ECO:0000256" key="5">
    <source>
        <dbReference type="ARBA" id="ARBA00023136"/>
    </source>
</evidence>
<dbReference type="GO" id="GO:0033177">
    <property type="term" value="C:proton-transporting two-sector ATPase complex, proton-transporting domain"/>
    <property type="evidence" value="ECO:0007669"/>
    <property type="project" value="InterPro"/>
</dbReference>
<protein>
    <recommendedName>
        <fullName evidence="7">V-ATPase proteolipid subunit C-like domain-containing protein</fullName>
    </recommendedName>
</protein>
<comment type="caution">
    <text evidence="8">The sequence shown here is derived from an EMBL/GenBank/DDBJ whole genome shotgun (WGS) entry which is preliminary data.</text>
</comment>
<gene>
    <name evidence="8" type="ORF">D9Q81_03600</name>
</gene>
<accession>A0A429G7E8</accession>
<evidence type="ECO:0000256" key="3">
    <source>
        <dbReference type="ARBA" id="ARBA00022692"/>
    </source>
</evidence>
<feature type="domain" description="V-ATPase proteolipid subunit C-like" evidence="7">
    <location>
        <begin position="44"/>
        <end position="102"/>
    </location>
</feature>
<keyword evidence="3 6" id="KW-0812">Transmembrane</keyword>
<feature type="transmembrane region" description="Helical" evidence="6">
    <location>
        <begin position="81"/>
        <end position="103"/>
    </location>
</feature>
<evidence type="ECO:0000256" key="2">
    <source>
        <dbReference type="ARBA" id="ARBA00006704"/>
    </source>
</evidence>
<name>A0A429G7E8_9CREN</name>
<comment type="subcellular location">
    <subcellularLocation>
        <location evidence="1">Membrane</location>
        <topology evidence="1">Multi-pass membrane protein</topology>
    </subcellularLocation>
</comment>
<keyword evidence="5 6" id="KW-0472">Membrane</keyword>
<dbReference type="PRINTS" id="PR00124">
    <property type="entry name" value="ATPASEC"/>
</dbReference>
<dbReference type="SUPFAM" id="SSF81333">
    <property type="entry name" value="F1F0 ATP synthase subunit C"/>
    <property type="match status" value="1"/>
</dbReference>
<reference evidence="8 9" key="1">
    <citation type="submission" date="2018-10" db="EMBL/GenBank/DDBJ databases">
        <title>Co-occurring genomic capacity for anaerobic methane metabolism and dissimilatory sulfite reduction discovered in the Korarchaeota.</title>
        <authorList>
            <person name="Mckay L.J."/>
            <person name="Dlakic M."/>
            <person name="Fields M.W."/>
            <person name="Delmont T.O."/>
            <person name="Eren A.M."/>
            <person name="Jay Z.J."/>
            <person name="Klingelsmith K.B."/>
            <person name="Rusch D.B."/>
            <person name="Inskeep W.P."/>
        </authorList>
    </citation>
    <scope>NUCLEOTIDE SEQUENCE [LARGE SCALE GENOMIC DNA]</scope>
    <source>
        <strain evidence="8 9">WS</strain>
    </source>
</reference>
<keyword evidence="4 6" id="KW-1133">Transmembrane helix</keyword>
<evidence type="ECO:0000256" key="4">
    <source>
        <dbReference type="ARBA" id="ARBA00022989"/>
    </source>
</evidence>
<dbReference type="GO" id="GO:0015986">
    <property type="term" value="P:proton motive force-driven ATP synthesis"/>
    <property type="evidence" value="ECO:0007669"/>
    <property type="project" value="InterPro"/>
</dbReference>
<dbReference type="Proteomes" id="UP000278149">
    <property type="component" value="Unassembled WGS sequence"/>
</dbReference>
<organism evidence="8 9">
    <name type="scientific">Candidatus Korarchaeum cryptofilum</name>
    <dbReference type="NCBI Taxonomy" id="498846"/>
    <lineage>
        <taxon>Archaea</taxon>
        <taxon>Thermoproteota</taxon>
        <taxon>Candidatus Korarchaeia</taxon>
        <taxon>Candidatus Korarchaeales</taxon>
        <taxon>Candidatus Korarchaeaceae</taxon>
        <taxon>Candidatus Korarchaeum</taxon>
    </lineage>
</organism>
<dbReference type="InterPro" id="IPR000454">
    <property type="entry name" value="ATP_synth_F0_csu"/>
</dbReference>
<dbReference type="GO" id="GO:0015078">
    <property type="term" value="F:proton transmembrane transporter activity"/>
    <property type="evidence" value="ECO:0007669"/>
    <property type="project" value="InterPro"/>
</dbReference>
<dbReference type="EMBL" id="RCOR01000018">
    <property type="protein sequence ID" value="RSN69693.1"/>
    <property type="molecule type" value="Genomic_DNA"/>
</dbReference>
<proteinExistence type="inferred from homology"/>
<dbReference type="AlphaFoldDB" id="A0A429G7E8"/>
<comment type="similarity">
    <text evidence="2">Belongs to the ATPase C chain family.</text>
</comment>
<sequence>MASRRKLALYLVLGLPLLLLPLSFSVVAAQQTTTGEISGLKFVGMALAILGSTIGAGIALHGVAVGGSALLAENPKAFTQVLILGGLAEGVAVYGLLVAFLIMGG</sequence>
<evidence type="ECO:0000259" key="7">
    <source>
        <dbReference type="Pfam" id="PF00137"/>
    </source>
</evidence>
<dbReference type="Pfam" id="PF00137">
    <property type="entry name" value="ATP-synt_C"/>
    <property type="match status" value="1"/>
</dbReference>